<protein>
    <recommendedName>
        <fullName evidence="1">Nudix hydrolase domain-containing protein</fullName>
    </recommendedName>
</protein>
<dbReference type="AlphaFoldDB" id="A0A383AQE4"/>
<accession>A0A383AQE4</accession>
<gene>
    <name evidence="2" type="ORF">METZ01_LOCUS462990</name>
</gene>
<reference evidence="2" key="1">
    <citation type="submission" date="2018-05" db="EMBL/GenBank/DDBJ databases">
        <authorList>
            <person name="Lanie J.A."/>
            <person name="Ng W.-L."/>
            <person name="Kazmierczak K.M."/>
            <person name="Andrzejewski T.M."/>
            <person name="Davidsen T.M."/>
            <person name="Wayne K.J."/>
            <person name="Tettelin H."/>
            <person name="Glass J.I."/>
            <person name="Rusch D."/>
            <person name="Podicherti R."/>
            <person name="Tsui H.-C.T."/>
            <person name="Winkler M.E."/>
        </authorList>
    </citation>
    <scope>NUCLEOTIDE SEQUENCE</scope>
</reference>
<dbReference type="Pfam" id="PF00293">
    <property type="entry name" value="NUDIX"/>
    <property type="match status" value="1"/>
</dbReference>
<organism evidence="2">
    <name type="scientific">marine metagenome</name>
    <dbReference type="NCBI Taxonomy" id="408172"/>
    <lineage>
        <taxon>unclassified sequences</taxon>
        <taxon>metagenomes</taxon>
        <taxon>ecological metagenomes</taxon>
    </lineage>
</organism>
<proteinExistence type="predicted"/>
<name>A0A383AQE4_9ZZZZ</name>
<dbReference type="InterPro" id="IPR000086">
    <property type="entry name" value="NUDIX_hydrolase_dom"/>
</dbReference>
<dbReference type="EMBL" id="UINC01194178">
    <property type="protein sequence ID" value="SVE10136.1"/>
    <property type="molecule type" value="Genomic_DNA"/>
</dbReference>
<dbReference type="SUPFAM" id="SSF55811">
    <property type="entry name" value="Nudix"/>
    <property type="match status" value="1"/>
</dbReference>
<sequence length="206" mass="23162">MSQEELLDVLDESGAVIGVKSRAQVHADCNWHGLVFVWSAWNQDGQAVMMMQRRGRAGDRFIAQIDALAGGHICSGETPAQSATRELLEEVGLRIAEEDLIELGTMRMERDHVDCQRVIEHLFLCPRPLTIEQLVTSDEVDGFVQVAVTDLIDLIEARREQVKAQLRDADGVRVVELSRQAVAEYPPMILETFRQSLAAIDHYLRQ</sequence>
<dbReference type="InterPro" id="IPR015797">
    <property type="entry name" value="NUDIX_hydrolase-like_dom_sf"/>
</dbReference>
<evidence type="ECO:0000313" key="2">
    <source>
        <dbReference type="EMBL" id="SVE10136.1"/>
    </source>
</evidence>
<dbReference type="PROSITE" id="PS51462">
    <property type="entry name" value="NUDIX"/>
    <property type="match status" value="1"/>
</dbReference>
<dbReference type="Gene3D" id="3.90.79.10">
    <property type="entry name" value="Nucleoside Triphosphate Pyrophosphohydrolase"/>
    <property type="match status" value="1"/>
</dbReference>
<feature type="domain" description="Nudix hydrolase" evidence="1">
    <location>
        <begin position="31"/>
        <end position="168"/>
    </location>
</feature>
<feature type="non-terminal residue" evidence="2">
    <location>
        <position position="206"/>
    </location>
</feature>
<evidence type="ECO:0000259" key="1">
    <source>
        <dbReference type="PROSITE" id="PS51462"/>
    </source>
</evidence>